<dbReference type="InterPro" id="IPR001646">
    <property type="entry name" value="5peptide_repeat"/>
</dbReference>
<sequence>MLRKMTQGELDVIIRNRRPGEQLDLHESLLDGLDLSGWDLHNINFNKSDFRGVNLDGANMAYIKADNAFFGGSTLRGTNLSGAYLHSADLRGCNLSGADISGADMFASALERADMAGLKTDEKTKFFHLYCPEKDPFIAWKVCYGRRIVRLLVPADARRISGTTNEVKCDKAKVLSIKSADYKETYDEAHSYVDENFIYRTGEMVYAENFNPDRFVDSGGGIHVWLTREEAIAYLG</sequence>
<dbReference type="Pfam" id="PF19062">
    <property type="entry name" value="DUF5758"/>
    <property type="match status" value="1"/>
</dbReference>
<dbReference type="Proteomes" id="UP000295710">
    <property type="component" value="Unassembled WGS sequence"/>
</dbReference>
<dbReference type="Gene3D" id="2.160.20.80">
    <property type="entry name" value="E3 ubiquitin-protein ligase SopA"/>
    <property type="match status" value="1"/>
</dbReference>
<accession>A0A4V2WSI2</accession>
<dbReference type="PANTHER" id="PTHR14136:SF17">
    <property type="entry name" value="BTB_POZ DOMAIN-CONTAINING PROTEIN KCTD9"/>
    <property type="match status" value="1"/>
</dbReference>
<reference evidence="1 2" key="1">
    <citation type="journal article" date="2016" name="Nat. Microbiol.">
        <title>The Mouse Intestinal Bacterial Collection (miBC) provides host-specific insight into cultured diversity and functional potential of the gut microbiota.</title>
        <authorList>
            <person name="Lagkouvardos I."/>
            <person name="Pukall R."/>
            <person name="Abt B."/>
            <person name="Foesel B.U."/>
            <person name="Meier-Kolthoff J.P."/>
            <person name="Kumar N."/>
            <person name="Bresciani A."/>
            <person name="Martinez I."/>
            <person name="Just S."/>
            <person name="Ziegler C."/>
            <person name="Brugiroux S."/>
            <person name="Garzetti D."/>
            <person name="Wenning M."/>
            <person name="Bui T.P."/>
            <person name="Wang J."/>
            <person name="Hugenholtz F."/>
            <person name="Plugge C.M."/>
            <person name="Peterson D.A."/>
            <person name="Hornef M.W."/>
            <person name="Baines J.F."/>
            <person name="Smidt H."/>
            <person name="Walter J."/>
            <person name="Kristiansen K."/>
            <person name="Nielsen H.B."/>
            <person name="Haller D."/>
            <person name="Overmann J."/>
            <person name="Stecher B."/>
            <person name="Clavel T."/>
        </authorList>
    </citation>
    <scope>NUCLEOTIDE SEQUENCE [LARGE SCALE GENOMIC DNA]</scope>
    <source>
        <strain evidence="1 2">DSM 28560</strain>
    </source>
</reference>
<evidence type="ECO:0000313" key="1">
    <source>
        <dbReference type="EMBL" id="TDA21690.1"/>
    </source>
</evidence>
<dbReference type="InterPro" id="IPR051082">
    <property type="entry name" value="Pentapeptide-BTB/POZ_domain"/>
</dbReference>
<dbReference type="EMBL" id="SMMX01000007">
    <property type="protein sequence ID" value="TDA21690.1"/>
    <property type="molecule type" value="Genomic_DNA"/>
</dbReference>
<gene>
    <name evidence="1" type="ORF">E1963_10145</name>
</gene>
<dbReference type="PANTHER" id="PTHR14136">
    <property type="entry name" value="BTB_POZ DOMAIN-CONTAINING PROTEIN KCTD9"/>
    <property type="match status" value="1"/>
</dbReference>
<dbReference type="SUPFAM" id="SSF141571">
    <property type="entry name" value="Pentapeptide repeat-like"/>
    <property type="match status" value="1"/>
</dbReference>
<dbReference type="RefSeq" id="WP_132277669.1">
    <property type="nucleotide sequence ID" value="NZ_JAOBST010000002.1"/>
</dbReference>
<evidence type="ECO:0000313" key="2">
    <source>
        <dbReference type="Proteomes" id="UP000295710"/>
    </source>
</evidence>
<dbReference type="InterPro" id="IPR043919">
    <property type="entry name" value="DUF5758"/>
</dbReference>
<dbReference type="Pfam" id="PF00805">
    <property type="entry name" value="Pentapeptide"/>
    <property type="match status" value="2"/>
</dbReference>
<comment type="caution">
    <text evidence="1">The sequence shown here is derived from an EMBL/GenBank/DDBJ whole genome shotgun (WGS) entry which is preliminary data.</text>
</comment>
<protein>
    <submittedName>
        <fullName evidence="1">Pentapeptide repeat-containing protein</fullName>
    </submittedName>
</protein>
<name>A0A4V2WSI2_9FIRM</name>
<dbReference type="AlphaFoldDB" id="A0A4V2WSI2"/>
<organism evidence="1 2">
    <name type="scientific">Extibacter muris</name>
    <dbReference type="NCBI Taxonomy" id="1796622"/>
    <lineage>
        <taxon>Bacteria</taxon>
        <taxon>Bacillati</taxon>
        <taxon>Bacillota</taxon>
        <taxon>Clostridia</taxon>
        <taxon>Lachnospirales</taxon>
        <taxon>Lachnospiraceae</taxon>
        <taxon>Extibacter</taxon>
    </lineage>
</organism>
<proteinExistence type="predicted"/>
<keyword evidence="2" id="KW-1185">Reference proteome</keyword>